<dbReference type="Proteomes" id="UP000017836">
    <property type="component" value="Unassembled WGS sequence"/>
</dbReference>
<organism evidence="2 3">
    <name type="scientific">Amborella trichopoda</name>
    <dbReference type="NCBI Taxonomy" id="13333"/>
    <lineage>
        <taxon>Eukaryota</taxon>
        <taxon>Viridiplantae</taxon>
        <taxon>Streptophyta</taxon>
        <taxon>Embryophyta</taxon>
        <taxon>Tracheophyta</taxon>
        <taxon>Spermatophyta</taxon>
        <taxon>Magnoliopsida</taxon>
        <taxon>Amborellales</taxon>
        <taxon>Amborellaceae</taxon>
        <taxon>Amborella</taxon>
    </lineage>
</organism>
<feature type="transmembrane region" description="Helical" evidence="1">
    <location>
        <begin position="80"/>
        <end position="99"/>
    </location>
</feature>
<evidence type="ECO:0000313" key="3">
    <source>
        <dbReference type="Proteomes" id="UP000017836"/>
    </source>
</evidence>
<dbReference type="AlphaFoldDB" id="W1NJY1"/>
<keyword evidence="3" id="KW-1185">Reference proteome</keyword>
<reference evidence="3" key="1">
    <citation type="journal article" date="2013" name="Science">
        <title>The Amborella genome and the evolution of flowering plants.</title>
        <authorList>
            <consortium name="Amborella Genome Project"/>
        </authorList>
    </citation>
    <scope>NUCLEOTIDE SEQUENCE [LARGE SCALE GENOMIC DNA]</scope>
</reference>
<sequence>MLATMLQTVIHAYDDAPDGDTHSRRYSRQRCPKSMHGVASTDDVSVSLSLLTHGASPTHVPGVTFPSTDGSTPFHVWRHYVSRTVLLLFTLIVTSLAFYTRC</sequence>
<keyword evidence="1" id="KW-0812">Transmembrane</keyword>
<evidence type="ECO:0000256" key="1">
    <source>
        <dbReference type="SAM" id="Phobius"/>
    </source>
</evidence>
<keyword evidence="1" id="KW-0472">Membrane</keyword>
<evidence type="ECO:0000313" key="2">
    <source>
        <dbReference type="EMBL" id="ERM95490.1"/>
    </source>
</evidence>
<accession>W1NJY1</accession>
<name>W1NJY1_AMBTC</name>
<dbReference type="EMBL" id="KI397486">
    <property type="protein sequence ID" value="ERM95490.1"/>
    <property type="molecule type" value="Genomic_DNA"/>
</dbReference>
<protein>
    <submittedName>
        <fullName evidence="2">Uncharacterized protein</fullName>
    </submittedName>
</protein>
<keyword evidence="1" id="KW-1133">Transmembrane helix</keyword>
<gene>
    <name evidence="2" type="ORF">AMTR_s00008p00267990</name>
</gene>
<proteinExistence type="predicted"/>
<dbReference type="Gramene" id="ERM95490">
    <property type="protein sequence ID" value="ERM95490"/>
    <property type="gene ID" value="AMTR_s00008p00267990"/>
</dbReference>
<dbReference type="HOGENOM" id="CLU_2281184_0_0_1"/>